<evidence type="ECO:0000256" key="5">
    <source>
        <dbReference type="ARBA" id="ARBA00038306"/>
    </source>
</evidence>
<evidence type="ECO:0000259" key="7">
    <source>
        <dbReference type="Pfam" id="PF13505"/>
    </source>
</evidence>
<dbReference type="InterPro" id="IPR051692">
    <property type="entry name" value="OMP-like"/>
</dbReference>
<organism evidence="8 9">
    <name type="scientific">Methylocystis heyeri</name>
    <dbReference type="NCBI Taxonomy" id="391905"/>
    <lineage>
        <taxon>Bacteria</taxon>
        <taxon>Pseudomonadati</taxon>
        <taxon>Pseudomonadota</taxon>
        <taxon>Alphaproteobacteria</taxon>
        <taxon>Hyphomicrobiales</taxon>
        <taxon>Methylocystaceae</taxon>
        <taxon>Methylocystis</taxon>
    </lineage>
</organism>
<evidence type="ECO:0000256" key="1">
    <source>
        <dbReference type="ARBA" id="ARBA00004442"/>
    </source>
</evidence>
<evidence type="ECO:0000256" key="6">
    <source>
        <dbReference type="SAM" id="SignalP"/>
    </source>
</evidence>
<keyword evidence="9" id="KW-1185">Reference proteome</keyword>
<evidence type="ECO:0000256" key="2">
    <source>
        <dbReference type="ARBA" id="ARBA00022729"/>
    </source>
</evidence>
<accession>A0A6B8KH79</accession>
<evidence type="ECO:0000256" key="3">
    <source>
        <dbReference type="ARBA" id="ARBA00023136"/>
    </source>
</evidence>
<dbReference type="RefSeq" id="WP_136496073.1">
    <property type="nucleotide sequence ID" value="NZ_CP046052.1"/>
</dbReference>
<keyword evidence="3" id="KW-0472">Membrane</keyword>
<gene>
    <name evidence="8" type="ORF">H2LOC_008840</name>
</gene>
<proteinExistence type="inferred from homology"/>
<evidence type="ECO:0000313" key="8">
    <source>
        <dbReference type="EMBL" id="QGM45800.1"/>
    </source>
</evidence>
<name>A0A6B8KH79_9HYPH</name>
<keyword evidence="4" id="KW-0998">Cell outer membrane</keyword>
<protein>
    <submittedName>
        <fullName evidence="8">Outer membrane beta-barrel protein</fullName>
    </submittedName>
</protein>
<dbReference type="PANTHER" id="PTHR34001">
    <property type="entry name" value="BLL7405 PROTEIN"/>
    <property type="match status" value="1"/>
</dbReference>
<feature type="chain" id="PRO_5025603042" evidence="6">
    <location>
        <begin position="22"/>
        <end position="227"/>
    </location>
</feature>
<dbReference type="SUPFAM" id="SSF56925">
    <property type="entry name" value="OMPA-like"/>
    <property type="match status" value="1"/>
</dbReference>
<dbReference type="OrthoDB" id="9815357at2"/>
<dbReference type="GO" id="GO:0009279">
    <property type="term" value="C:cell outer membrane"/>
    <property type="evidence" value="ECO:0007669"/>
    <property type="project" value="UniProtKB-SubCell"/>
</dbReference>
<comment type="similarity">
    <text evidence="5">Belongs to the Omp25/RopB family.</text>
</comment>
<reference evidence="8 9" key="1">
    <citation type="submission" date="2019-11" db="EMBL/GenBank/DDBJ databases">
        <title>The genome sequence of Methylocystis heyeri.</title>
        <authorList>
            <person name="Oshkin I.Y."/>
            <person name="Miroshnikov K."/>
            <person name="Dedysh S.N."/>
        </authorList>
    </citation>
    <scope>NUCLEOTIDE SEQUENCE [LARGE SCALE GENOMIC DNA]</scope>
    <source>
        <strain evidence="8 9">H2</strain>
    </source>
</reference>
<sequence>MKKQASLIALALACSAGAALAADLPMRKEAPAYVPPPPVLTWAGLYGGANLGGSWGSRAGNSGGVSGGIEGGYNFQFNSFVVGVEADFQGTSISGGTRGAYTFGYLATALNRIGLPWFGTIRGRAGYLVTPTLLVYGTGGFAYGQVDAQAWTNNPTGWTAGGGVEWMFMPNWSAKVEYLYTDLSGGNATGGYGFNFGYHYHPQFNTVRAGLNYHFNFGQPAPVIASY</sequence>
<comment type="subcellular location">
    <subcellularLocation>
        <location evidence="1">Cell outer membrane</location>
    </subcellularLocation>
</comment>
<dbReference type="Gene3D" id="2.40.160.20">
    <property type="match status" value="1"/>
</dbReference>
<dbReference type="KEGG" id="mhey:H2LOC_008840"/>
<evidence type="ECO:0000313" key="9">
    <source>
        <dbReference type="Proteomes" id="UP000309061"/>
    </source>
</evidence>
<dbReference type="InterPro" id="IPR011250">
    <property type="entry name" value="OMP/PagP_B-barrel"/>
</dbReference>
<dbReference type="Pfam" id="PF13505">
    <property type="entry name" value="OMP_b-brl"/>
    <property type="match status" value="1"/>
</dbReference>
<dbReference type="EMBL" id="CP046052">
    <property type="protein sequence ID" value="QGM45800.1"/>
    <property type="molecule type" value="Genomic_DNA"/>
</dbReference>
<feature type="domain" description="Outer membrane protein beta-barrel" evidence="7">
    <location>
        <begin position="21"/>
        <end position="215"/>
    </location>
</feature>
<dbReference type="PANTHER" id="PTHR34001:SF3">
    <property type="entry name" value="BLL7405 PROTEIN"/>
    <property type="match status" value="1"/>
</dbReference>
<feature type="signal peptide" evidence="6">
    <location>
        <begin position="1"/>
        <end position="21"/>
    </location>
</feature>
<evidence type="ECO:0000256" key="4">
    <source>
        <dbReference type="ARBA" id="ARBA00023237"/>
    </source>
</evidence>
<dbReference type="InterPro" id="IPR027385">
    <property type="entry name" value="Beta-barrel_OMP"/>
</dbReference>
<dbReference type="AlphaFoldDB" id="A0A6B8KH79"/>
<dbReference type="Proteomes" id="UP000309061">
    <property type="component" value="Chromosome"/>
</dbReference>
<keyword evidence="2 6" id="KW-0732">Signal</keyword>